<sequence length="285" mass="30234">MPAESDAKAKLTLGLLLVGASVLPASGILGSVLGAAGGVGGNWVAEALGGVFGAGPPPAAQLQQAFTNAVREAASTLREQYGLDRVRHDNADAFDLLRDTARSVTAIELPPEAQDLAAVQRSLAAALNQLLHGHPDAQVLLIKQQLLPTTARAFQAELSRNDQAWRLYHGWLLERMLTQSVALQSALADQPAARAQLSNVAALEAHFDLFGEQLEGMLTALRKLLERAALTPAAPDQATITVLQEMEAEAITRARQQASDIAGRLHQRMQAKTISDSVQIATGVR</sequence>
<dbReference type="OrthoDB" id="9852906at2"/>
<accession>A0A2H3KRE8</accession>
<name>A0A2H3KRE8_9CHLR</name>
<protein>
    <submittedName>
        <fullName evidence="1">Uncharacterized protein</fullName>
    </submittedName>
</protein>
<comment type="caution">
    <text evidence="1">The sequence shown here is derived from an EMBL/GenBank/DDBJ whole genome shotgun (WGS) entry which is preliminary data.</text>
</comment>
<evidence type="ECO:0000313" key="1">
    <source>
        <dbReference type="EMBL" id="PDV97775.1"/>
    </source>
</evidence>
<reference evidence="1 2" key="1">
    <citation type="submission" date="2016-05" db="EMBL/GenBank/DDBJ databases">
        <authorList>
            <person name="Lavstsen T."/>
            <person name="Jespersen J.S."/>
        </authorList>
    </citation>
    <scope>NUCLEOTIDE SEQUENCE [LARGE SCALE GENOMIC DNA]</scope>
    <source>
        <strain evidence="1 2">B7-9</strain>
    </source>
</reference>
<proteinExistence type="predicted"/>
<dbReference type="RefSeq" id="WP_097654150.1">
    <property type="nucleotide sequence ID" value="NZ_LYXE01000125.1"/>
</dbReference>
<dbReference type="AlphaFoldDB" id="A0A2H3KRE8"/>
<dbReference type="EMBL" id="LYXE01000125">
    <property type="protein sequence ID" value="PDV97775.1"/>
    <property type="molecule type" value="Genomic_DNA"/>
</dbReference>
<keyword evidence="2" id="KW-1185">Reference proteome</keyword>
<organism evidence="1 2">
    <name type="scientific">Candidatus Chloroploca asiatica</name>
    <dbReference type="NCBI Taxonomy" id="1506545"/>
    <lineage>
        <taxon>Bacteria</taxon>
        <taxon>Bacillati</taxon>
        <taxon>Chloroflexota</taxon>
        <taxon>Chloroflexia</taxon>
        <taxon>Chloroflexales</taxon>
        <taxon>Chloroflexineae</taxon>
        <taxon>Oscillochloridaceae</taxon>
        <taxon>Candidatus Chloroploca</taxon>
    </lineage>
</organism>
<evidence type="ECO:0000313" key="2">
    <source>
        <dbReference type="Proteomes" id="UP000220922"/>
    </source>
</evidence>
<dbReference type="Proteomes" id="UP000220922">
    <property type="component" value="Unassembled WGS sequence"/>
</dbReference>
<gene>
    <name evidence="1" type="ORF">A9Q02_17690</name>
</gene>